<evidence type="ECO:0000256" key="1">
    <source>
        <dbReference type="SAM" id="Phobius"/>
    </source>
</evidence>
<keyword evidence="1" id="KW-1133">Transmembrane helix</keyword>
<sequence length="121" mass="13325">MRVLRQATLLFIAGLVIAAPMLCLQFCELQRYVARPRTSLAEMARLHALSLSERKSQRADHHGDAPAPLVRLKQMVNSVTEFLLALGLTIGASAIVLRFVILRLHLSEPVLAVPTPPPRPS</sequence>
<proteinExistence type="predicted"/>
<evidence type="ECO:0000313" key="3">
    <source>
        <dbReference type="Proteomes" id="UP000230790"/>
    </source>
</evidence>
<reference evidence="2 3" key="1">
    <citation type="submission" date="2017-11" db="EMBL/GenBank/DDBJ databases">
        <title>Evolution of Phototrophy in the Chloroflexi Phylum Driven by Horizontal Gene Transfer.</title>
        <authorList>
            <person name="Ward L.M."/>
            <person name="Hemp J."/>
            <person name="Shih P.M."/>
            <person name="Mcglynn S.E."/>
            <person name="Fischer W."/>
        </authorList>
    </citation>
    <scope>NUCLEOTIDE SEQUENCE [LARGE SCALE GENOMIC DNA]</scope>
    <source>
        <strain evidence="2">JP3_7</strain>
    </source>
</reference>
<comment type="caution">
    <text evidence="2">The sequence shown here is derived from an EMBL/GenBank/DDBJ whole genome shotgun (WGS) entry which is preliminary data.</text>
</comment>
<dbReference type="EMBL" id="PGTN01000008">
    <property type="protein sequence ID" value="PJF48681.1"/>
    <property type="molecule type" value="Genomic_DNA"/>
</dbReference>
<evidence type="ECO:0000313" key="2">
    <source>
        <dbReference type="EMBL" id="PJF48681.1"/>
    </source>
</evidence>
<dbReference type="Proteomes" id="UP000230790">
    <property type="component" value="Unassembled WGS sequence"/>
</dbReference>
<protein>
    <submittedName>
        <fullName evidence="2">Uncharacterized protein</fullName>
    </submittedName>
</protein>
<keyword evidence="1" id="KW-0472">Membrane</keyword>
<feature type="transmembrane region" description="Helical" evidence="1">
    <location>
        <begin position="82"/>
        <end position="101"/>
    </location>
</feature>
<keyword evidence="1" id="KW-0812">Transmembrane</keyword>
<dbReference type="AlphaFoldDB" id="A0A2M8QFV1"/>
<gene>
    <name evidence="2" type="ORF">CUN48_02175</name>
</gene>
<name>A0A2M8QFV1_9CHLR</name>
<organism evidence="2 3">
    <name type="scientific">Candidatus Thermofonsia Clade 3 bacterium</name>
    <dbReference type="NCBI Taxonomy" id="2364212"/>
    <lineage>
        <taxon>Bacteria</taxon>
        <taxon>Bacillati</taxon>
        <taxon>Chloroflexota</taxon>
        <taxon>Candidatus Thermofontia</taxon>
        <taxon>Candidatus Thermofonsia Clade 3</taxon>
    </lineage>
</organism>
<accession>A0A2M8QFV1</accession>